<evidence type="ECO:0000256" key="1">
    <source>
        <dbReference type="ARBA" id="ARBA00012513"/>
    </source>
</evidence>
<dbReference type="Gene3D" id="3.30.200.20">
    <property type="entry name" value="Phosphorylase Kinase, domain 1"/>
    <property type="match status" value="1"/>
</dbReference>
<dbReference type="SUPFAM" id="SSF51055">
    <property type="entry name" value="Carbohydrate binding domain"/>
    <property type="match status" value="1"/>
</dbReference>
<dbReference type="EC" id="2.7.11.1" evidence="1"/>
<evidence type="ECO:0000256" key="2">
    <source>
        <dbReference type="ARBA" id="ARBA00022527"/>
    </source>
</evidence>
<keyword evidence="12" id="KW-0812">Transmembrane</keyword>
<keyword evidence="16" id="KW-1185">Reference proteome</keyword>
<keyword evidence="6" id="KW-0418">Kinase</keyword>
<feature type="compositionally biased region" description="Basic and acidic residues" evidence="11">
    <location>
        <begin position="572"/>
        <end position="585"/>
    </location>
</feature>
<dbReference type="InterPro" id="IPR036573">
    <property type="entry name" value="CBM_sf_5/12"/>
</dbReference>
<dbReference type="Proteomes" id="UP000676079">
    <property type="component" value="Chromosome"/>
</dbReference>
<feature type="domain" description="Protein kinase" evidence="13">
    <location>
        <begin position="18"/>
        <end position="246"/>
    </location>
</feature>
<dbReference type="CDD" id="cd06577">
    <property type="entry name" value="PASTA_pknB"/>
    <property type="match status" value="3"/>
</dbReference>
<evidence type="ECO:0000256" key="3">
    <source>
        <dbReference type="ARBA" id="ARBA00022679"/>
    </source>
</evidence>
<dbReference type="SMART" id="SM00740">
    <property type="entry name" value="PASTA"/>
    <property type="match status" value="3"/>
</dbReference>
<keyword evidence="5" id="KW-0547">Nucleotide-binding</keyword>
<dbReference type="CDD" id="cd12215">
    <property type="entry name" value="ChiC_BD"/>
    <property type="match status" value="1"/>
</dbReference>
<dbReference type="SUPFAM" id="SSF56112">
    <property type="entry name" value="Protein kinase-like (PK-like)"/>
    <property type="match status" value="1"/>
</dbReference>
<feature type="domain" description="PASTA" evidence="14">
    <location>
        <begin position="306"/>
        <end position="374"/>
    </location>
</feature>
<dbReference type="Gene3D" id="2.10.10.20">
    <property type="entry name" value="Carbohydrate-binding module superfamily 5/12"/>
    <property type="match status" value="1"/>
</dbReference>
<keyword evidence="12" id="KW-0472">Membrane</keyword>
<evidence type="ECO:0000259" key="14">
    <source>
        <dbReference type="PROSITE" id="PS51178"/>
    </source>
</evidence>
<feature type="domain" description="PASTA" evidence="14">
    <location>
        <begin position="443"/>
        <end position="506"/>
    </location>
</feature>
<accession>A0ABX8BP49</accession>
<keyword evidence="7" id="KW-0378">Hydrolase</keyword>
<dbReference type="PROSITE" id="PS51178">
    <property type="entry name" value="PASTA"/>
    <property type="match status" value="3"/>
</dbReference>
<dbReference type="SMART" id="SM00220">
    <property type="entry name" value="S_TKc"/>
    <property type="match status" value="1"/>
</dbReference>
<evidence type="ECO:0000259" key="13">
    <source>
        <dbReference type="PROSITE" id="PS50011"/>
    </source>
</evidence>
<name>A0ABX8BP49_9ACTN</name>
<dbReference type="SMART" id="SM00495">
    <property type="entry name" value="ChtBD3"/>
    <property type="match status" value="1"/>
</dbReference>
<evidence type="ECO:0000256" key="11">
    <source>
        <dbReference type="SAM" id="MobiDB-lite"/>
    </source>
</evidence>
<protein>
    <recommendedName>
        <fullName evidence="1">non-specific serine/threonine protein kinase</fullName>
        <ecNumber evidence="1">2.7.11.1</ecNumber>
    </recommendedName>
</protein>
<sequence>METPTPDPHSGAVLDGRYVLGERLRSDASGSAYAAHDRATGTTVVVTVLHPWLVGDAPAVHAFRGRAQHLEAVSHPGLARFLDHGRDGDRVYAVNEYLRGEPLAEVLDGAFPVHEPHRALTVIASVLEALDAAHAQGIVHGALTPDRVVVGDDGRAGITGFPLLFDAAEDEAPDTRTDVRAVGLLLHALITGEPADPGEARPLRPSALVDSLPPDLDMLVANATDPNPRYRPRDAGQYLTLVEQVMRSLSRPLEEGGADTTRPIPIAAAELPAPRRRPLRRRVPVLAAAVLLVAALFATGWALFPREPEATLPDLAGVAAEEAEARLESLGLGLVVRFRDTYHDTVEPGGVAGSEPGPGAVLAEGDAVMLALSVGPRHADVPDVVGDTENEARDLLREAGFTRIDVVQEHSAEQLPGTVLATEPAAGREGDREDPVVIRVSEGVIVPSLDGMTQEEAVDALTRVGLTAVVVEQHHETVEPGGVSAQNPEPGSILPEEGEVSVTVSTGPEPEEEPSESPSETPSEESGGDRDEESEDGDGDGHNDGHGGGQGGGWDDHSCSAPAWSPGTTYEEGERVSHNGREYESRWWNQDNEPDSGTLWGPWSDRGRC</sequence>
<dbReference type="EMBL" id="CP074133">
    <property type="protein sequence ID" value="QUX22837.1"/>
    <property type="molecule type" value="Genomic_DNA"/>
</dbReference>
<evidence type="ECO:0000256" key="6">
    <source>
        <dbReference type="ARBA" id="ARBA00022777"/>
    </source>
</evidence>
<evidence type="ECO:0000256" key="7">
    <source>
        <dbReference type="ARBA" id="ARBA00022801"/>
    </source>
</evidence>
<dbReference type="PANTHER" id="PTHR43289:SF6">
    <property type="entry name" value="SERINE_THREONINE-PROTEIN KINASE NEKL-3"/>
    <property type="match status" value="1"/>
</dbReference>
<evidence type="ECO:0000313" key="16">
    <source>
        <dbReference type="Proteomes" id="UP000676079"/>
    </source>
</evidence>
<keyword evidence="4" id="KW-0677">Repeat</keyword>
<keyword evidence="8" id="KW-0067">ATP-binding</keyword>
<keyword evidence="3" id="KW-0808">Transferase</keyword>
<feature type="region of interest" description="Disordered" evidence="11">
    <location>
        <begin position="477"/>
        <end position="609"/>
    </location>
</feature>
<evidence type="ECO:0000256" key="5">
    <source>
        <dbReference type="ARBA" id="ARBA00022741"/>
    </source>
</evidence>
<evidence type="ECO:0000256" key="12">
    <source>
        <dbReference type="SAM" id="Phobius"/>
    </source>
</evidence>
<keyword evidence="2" id="KW-0723">Serine/threonine-protein kinase</keyword>
<evidence type="ECO:0000256" key="9">
    <source>
        <dbReference type="ARBA" id="ARBA00047899"/>
    </source>
</evidence>
<evidence type="ECO:0000313" key="15">
    <source>
        <dbReference type="EMBL" id="QUX22837.1"/>
    </source>
</evidence>
<dbReference type="InterPro" id="IPR003610">
    <property type="entry name" value="CBM5/12"/>
</dbReference>
<dbReference type="RefSeq" id="WP_220564049.1">
    <property type="nucleotide sequence ID" value="NZ_CP074133.1"/>
</dbReference>
<evidence type="ECO:0000256" key="10">
    <source>
        <dbReference type="ARBA" id="ARBA00048679"/>
    </source>
</evidence>
<evidence type="ECO:0000256" key="4">
    <source>
        <dbReference type="ARBA" id="ARBA00022737"/>
    </source>
</evidence>
<dbReference type="InterPro" id="IPR011009">
    <property type="entry name" value="Kinase-like_dom_sf"/>
</dbReference>
<proteinExistence type="predicted"/>
<feature type="transmembrane region" description="Helical" evidence="12">
    <location>
        <begin position="285"/>
        <end position="304"/>
    </location>
</feature>
<evidence type="ECO:0000256" key="8">
    <source>
        <dbReference type="ARBA" id="ARBA00022840"/>
    </source>
</evidence>
<feature type="domain" description="PASTA" evidence="14">
    <location>
        <begin position="375"/>
        <end position="442"/>
    </location>
</feature>
<gene>
    <name evidence="15" type="ORF">KGD84_31975</name>
</gene>
<comment type="catalytic activity">
    <reaction evidence="9">
        <text>L-threonyl-[protein] + ATP = O-phospho-L-threonyl-[protein] + ADP + H(+)</text>
        <dbReference type="Rhea" id="RHEA:46608"/>
        <dbReference type="Rhea" id="RHEA-COMP:11060"/>
        <dbReference type="Rhea" id="RHEA-COMP:11605"/>
        <dbReference type="ChEBI" id="CHEBI:15378"/>
        <dbReference type="ChEBI" id="CHEBI:30013"/>
        <dbReference type="ChEBI" id="CHEBI:30616"/>
        <dbReference type="ChEBI" id="CHEBI:61977"/>
        <dbReference type="ChEBI" id="CHEBI:456216"/>
        <dbReference type="EC" id="2.7.11.1"/>
    </reaction>
</comment>
<comment type="catalytic activity">
    <reaction evidence="10">
        <text>L-seryl-[protein] + ATP = O-phospho-L-seryl-[protein] + ADP + H(+)</text>
        <dbReference type="Rhea" id="RHEA:17989"/>
        <dbReference type="Rhea" id="RHEA-COMP:9863"/>
        <dbReference type="Rhea" id="RHEA-COMP:11604"/>
        <dbReference type="ChEBI" id="CHEBI:15378"/>
        <dbReference type="ChEBI" id="CHEBI:29999"/>
        <dbReference type="ChEBI" id="CHEBI:30616"/>
        <dbReference type="ChEBI" id="CHEBI:83421"/>
        <dbReference type="ChEBI" id="CHEBI:456216"/>
        <dbReference type="EC" id="2.7.11.1"/>
    </reaction>
</comment>
<dbReference type="PANTHER" id="PTHR43289">
    <property type="entry name" value="MITOGEN-ACTIVATED PROTEIN KINASE KINASE KINASE 20-RELATED"/>
    <property type="match status" value="1"/>
</dbReference>
<dbReference type="Pfam" id="PF02839">
    <property type="entry name" value="CBM_5_12"/>
    <property type="match status" value="1"/>
</dbReference>
<dbReference type="Pfam" id="PF03793">
    <property type="entry name" value="PASTA"/>
    <property type="match status" value="3"/>
</dbReference>
<dbReference type="InterPro" id="IPR005543">
    <property type="entry name" value="PASTA_dom"/>
</dbReference>
<dbReference type="Gene3D" id="3.30.10.20">
    <property type="match status" value="3"/>
</dbReference>
<dbReference type="PROSITE" id="PS50011">
    <property type="entry name" value="PROTEIN_KINASE_DOM"/>
    <property type="match status" value="1"/>
</dbReference>
<organism evidence="15 16">
    <name type="scientific">Nocardiopsis changdeensis</name>
    <dbReference type="NCBI Taxonomy" id="2831969"/>
    <lineage>
        <taxon>Bacteria</taxon>
        <taxon>Bacillati</taxon>
        <taxon>Actinomycetota</taxon>
        <taxon>Actinomycetes</taxon>
        <taxon>Streptosporangiales</taxon>
        <taxon>Nocardiopsidaceae</taxon>
        <taxon>Nocardiopsis</taxon>
    </lineage>
</organism>
<reference evidence="15 16" key="1">
    <citation type="submission" date="2021-05" db="EMBL/GenBank/DDBJ databases">
        <title>Direct Submission.</title>
        <authorList>
            <person name="Li K."/>
            <person name="Gao J."/>
        </authorList>
    </citation>
    <scope>NUCLEOTIDE SEQUENCE [LARGE SCALE GENOMIC DNA]</scope>
    <source>
        <strain evidence="15 16">Mg02</strain>
    </source>
</reference>
<dbReference type="Gene3D" id="1.10.510.10">
    <property type="entry name" value="Transferase(Phosphotransferase) domain 1"/>
    <property type="match status" value="1"/>
</dbReference>
<keyword evidence="12" id="KW-1133">Transmembrane helix</keyword>
<dbReference type="InterPro" id="IPR000719">
    <property type="entry name" value="Prot_kinase_dom"/>
</dbReference>
<feature type="compositionally biased region" description="Low complexity" evidence="11">
    <location>
        <begin position="516"/>
        <end position="525"/>
    </location>
</feature>